<organism evidence="2 3">
    <name type="scientific">Apatococcus lobatus</name>
    <dbReference type="NCBI Taxonomy" id="904363"/>
    <lineage>
        <taxon>Eukaryota</taxon>
        <taxon>Viridiplantae</taxon>
        <taxon>Chlorophyta</taxon>
        <taxon>core chlorophytes</taxon>
        <taxon>Trebouxiophyceae</taxon>
        <taxon>Chlorellales</taxon>
        <taxon>Chlorellaceae</taxon>
        <taxon>Apatococcus</taxon>
    </lineage>
</organism>
<accession>A0AAW1PUQ2</accession>
<feature type="compositionally biased region" description="Basic and acidic residues" evidence="1">
    <location>
        <begin position="265"/>
        <end position="274"/>
    </location>
</feature>
<evidence type="ECO:0000313" key="3">
    <source>
        <dbReference type="Proteomes" id="UP001438707"/>
    </source>
</evidence>
<proteinExistence type="predicted"/>
<dbReference type="Proteomes" id="UP001438707">
    <property type="component" value="Unassembled WGS sequence"/>
</dbReference>
<feature type="compositionally biased region" description="Polar residues" evidence="1">
    <location>
        <begin position="250"/>
        <end position="264"/>
    </location>
</feature>
<feature type="compositionally biased region" description="Polar residues" evidence="1">
    <location>
        <begin position="447"/>
        <end position="456"/>
    </location>
</feature>
<feature type="compositionally biased region" description="Polar residues" evidence="1">
    <location>
        <begin position="144"/>
        <end position="161"/>
    </location>
</feature>
<reference evidence="2 3" key="1">
    <citation type="journal article" date="2024" name="Nat. Commun.">
        <title>Phylogenomics reveals the evolutionary origins of lichenization in chlorophyte algae.</title>
        <authorList>
            <person name="Puginier C."/>
            <person name="Libourel C."/>
            <person name="Otte J."/>
            <person name="Skaloud P."/>
            <person name="Haon M."/>
            <person name="Grisel S."/>
            <person name="Petersen M."/>
            <person name="Berrin J.G."/>
            <person name="Delaux P.M."/>
            <person name="Dal Grande F."/>
            <person name="Keller J."/>
        </authorList>
    </citation>
    <scope>NUCLEOTIDE SEQUENCE [LARGE SCALE GENOMIC DNA]</scope>
    <source>
        <strain evidence="2 3">SAG 2145</strain>
    </source>
</reference>
<sequence length="597" mass="61915">MAAVASFEAGVHSNAAGAALSVRSEAAFSGSVDVPADSQAQSYGGNSPMAARSQISTALSFEGARPAASTAFAARSGGQESAFSAAAEGEGEHSSMLLRPADSRRTPRQRQRGHGSTSLLSTAMRSTTSRQRRQPSGNLHRATSVASQSTWPHDADANTQAARPPASVYGQLTLPQPQISASPAASTEGNAQGSVAGNVHAEAQNRRVHAGDETGAGPFLEQAEQMEPSLNGPLASLAGRSYSDAGADQDISSPKRQAAVSSAQHRAEHHDHGQGHGIQGRSQLGTWHRQPSQPDPPCSTMLGSMLPELEQSDARQQRLSLTENANHMYSSQPQLTVQQDTPAVSSDPFEPSSMSVPDVPQQLAPAASSDAMQQGSADSQHLRALQADAATQAPDQPGASALRFNACLEPSSLHVAFGHASRTLASRASGTPRMHQTPSAEALAAARQSTDTSSGELPQLSAAHVGPQPDQRTCAAPFISPDARSQAEPSAVPTAENGRQTPSVRSLQAGAGHPTRSMTLGKRSRDQGHPHGTPHAGLSSAGAPSDRHTGSQRSVRAGRDGVLQLVEAAQPHAWAQPFPSSGGPALLNRRQGSESRD</sequence>
<feature type="region of interest" description="Disordered" evidence="1">
    <location>
        <begin position="426"/>
        <end position="597"/>
    </location>
</feature>
<feature type="compositionally biased region" description="Polar residues" evidence="1">
    <location>
        <begin position="114"/>
        <end position="124"/>
    </location>
</feature>
<feature type="compositionally biased region" description="Polar residues" evidence="1">
    <location>
        <begin position="329"/>
        <end position="344"/>
    </location>
</feature>
<comment type="caution">
    <text evidence="2">The sequence shown here is derived from an EMBL/GenBank/DDBJ whole genome shotgun (WGS) entry which is preliminary data.</text>
</comment>
<dbReference type="EMBL" id="JALJOS010000072">
    <property type="protein sequence ID" value="KAK9817391.1"/>
    <property type="molecule type" value="Genomic_DNA"/>
</dbReference>
<feature type="compositionally biased region" description="Polar residues" evidence="1">
    <location>
        <begin position="370"/>
        <end position="379"/>
    </location>
</feature>
<protein>
    <submittedName>
        <fullName evidence="2">Uncharacterized protein</fullName>
    </submittedName>
</protein>
<name>A0AAW1PUQ2_9CHLO</name>
<evidence type="ECO:0000256" key="1">
    <source>
        <dbReference type="SAM" id="MobiDB-lite"/>
    </source>
</evidence>
<evidence type="ECO:0000313" key="2">
    <source>
        <dbReference type="EMBL" id="KAK9817391.1"/>
    </source>
</evidence>
<feature type="region of interest" description="Disordered" evidence="1">
    <location>
        <begin position="329"/>
        <end position="382"/>
    </location>
</feature>
<gene>
    <name evidence="2" type="ORF">WJX74_007904</name>
</gene>
<feature type="region of interest" description="Disordered" evidence="1">
    <location>
        <begin position="30"/>
        <end position="164"/>
    </location>
</feature>
<feature type="region of interest" description="Disordered" evidence="1">
    <location>
        <begin position="230"/>
        <end position="303"/>
    </location>
</feature>
<feature type="compositionally biased region" description="Low complexity" evidence="1">
    <location>
        <begin position="63"/>
        <end position="88"/>
    </location>
</feature>
<keyword evidence="3" id="KW-1185">Reference proteome</keyword>
<feature type="compositionally biased region" description="Polar residues" evidence="1">
    <location>
        <begin position="497"/>
        <end position="506"/>
    </location>
</feature>
<feature type="compositionally biased region" description="Polar residues" evidence="1">
    <location>
        <begin position="281"/>
        <end position="292"/>
    </location>
</feature>
<feature type="compositionally biased region" description="Polar residues" evidence="1">
    <location>
        <begin position="426"/>
        <end position="439"/>
    </location>
</feature>
<dbReference type="AlphaFoldDB" id="A0AAW1PUQ2"/>